<evidence type="ECO:0000313" key="2">
    <source>
        <dbReference type="EMBL" id="GJU09119.1"/>
    </source>
</evidence>
<name>A0ABQ5JDI0_9ASTR</name>
<dbReference type="Proteomes" id="UP001151760">
    <property type="component" value="Unassembled WGS sequence"/>
</dbReference>
<gene>
    <name evidence="2" type="ORF">Tco_1125549</name>
</gene>
<proteinExistence type="predicted"/>
<feature type="region of interest" description="Disordered" evidence="1">
    <location>
        <begin position="182"/>
        <end position="202"/>
    </location>
</feature>
<reference evidence="2" key="1">
    <citation type="journal article" date="2022" name="Int. J. Mol. Sci.">
        <title>Draft Genome of Tanacetum Coccineum: Genomic Comparison of Closely Related Tanacetum-Family Plants.</title>
        <authorList>
            <person name="Yamashiro T."/>
            <person name="Shiraishi A."/>
            <person name="Nakayama K."/>
            <person name="Satake H."/>
        </authorList>
    </citation>
    <scope>NUCLEOTIDE SEQUENCE</scope>
</reference>
<accession>A0ABQ5JDI0</accession>
<evidence type="ECO:0000313" key="3">
    <source>
        <dbReference type="Proteomes" id="UP001151760"/>
    </source>
</evidence>
<feature type="non-terminal residue" evidence="2">
    <location>
        <position position="1"/>
    </location>
</feature>
<feature type="compositionally biased region" description="Polar residues" evidence="1">
    <location>
        <begin position="190"/>
        <end position="202"/>
    </location>
</feature>
<evidence type="ECO:0000256" key="1">
    <source>
        <dbReference type="SAM" id="MobiDB-lite"/>
    </source>
</evidence>
<dbReference type="InterPro" id="IPR036291">
    <property type="entry name" value="NAD(P)-bd_dom_sf"/>
</dbReference>
<organism evidence="2 3">
    <name type="scientific">Tanacetum coccineum</name>
    <dbReference type="NCBI Taxonomy" id="301880"/>
    <lineage>
        <taxon>Eukaryota</taxon>
        <taxon>Viridiplantae</taxon>
        <taxon>Streptophyta</taxon>
        <taxon>Embryophyta</taxon>
        <taxon>Tracheophyta</taxon>
        <taxon>Spermatophyta</taxon>
        <taxon>Magnoliopsida</taxon>
        <taxon>eudicotyledons</taxon>
        <taxon>Gunneridae</taxon>
        <taxon>Pentapetalae</taxon>
        <taxon>asterids</taxon>
        <taxon>campanulids</taxon>
        <taxon>Asterales</taxon>
        <taxon>Asteraceae</taxon>
        <taxon>Asteroideae</taxon>
        <taxon>Anthemideae</taxon>
        <taxon>Anthemidinae</taxon>
        <taxon>Tanacetum</taxon>
    </lineage>
</organism>
<protein>
    <submittedName>
        <fullName evidence="2">ATP-dependent DNA helicase PIF1-like protein</fullName>
    </submittedName>
</protein>
<dbReference type="Gene3D" id="3.40.50.720">
    <property type="entry name" value="NAD(P)-binding Rossmann-like Domain"/>
    <property type="match status" value="1"/>
</dbReference>
<keyword evidence="3" id="KW-1185">Reference proteome</keyword>
<dbReference type="InterPro" id="IPR002347">
    <property type="entry name" value="SDR_fam"/>
</dbReference>
<comment type="caution">
    <text evidence="2">The sequence shown here is derived from an EMBL/GenBank/DDBJ whole genome shotgun (WGS) entry which is preliminary data.</text>
</comment>
<dbReference type="EMBL" id="BQNB010021699">
    <property type="protein sequence ID" value="GJU09119.1"/>
    <property type="molecule type" value="Genomic_DNA"/>
</dbReference>
<reference evidence="2" key="2">
    <citation type="submission" date="2022-01" db="EMBL/GenBank/DDBJ databases">
        <authorList>
            <person name="Yamashiro T."/>
            <person name="Shiraishi A."/>
            <person name="Satake H."/>
            <person name="Nakayama K."/>
        </authorList>
    </citation>
    <scope>NUCLEOTIDE SEQUENCE</scope>
</reference>
<dbReference type="SUPFAM" id="SSF51735">
    <property type="entry name" value="NAD(P)-binding Rossmann-fold domains"/>
    <property type="match status" value="1"/>
</dbReference>
<dbReference type="Pfam" id="PF13561">
    <property type="entry name" value="adh_short_C2"/>
    <property type="match status" value="1"/>
</dbReference>
<sequence>LGRWVDMPEDDGVMVDDDGGRVGVETATALAVGAAGLYQSEEMLQHFQQRSRVRSSLLARPGSFSTFGRTGSSLSTLGGLLRLKLPLHSCSLKGTISAQKKETMVVLQEKAYPKNGEVLQLFTVIRWIQLMGHVLYRNYHIPVQLFFEKRISMFTPVIEECLLIVIVIITVSGMQKKKHYVSRVNRDQEGSSSKGVSKDQQQNACRSHGKLYCVNTATEEAIISFIRGLALHLAQKKIRVNGVALGPIWTPLQSSALNDADIARNYDSTLSSALSFALPFALPLKTRSLFQFEDFQFAVVMIPHLPFVFKHSSFLFKLGVTGTIVLMFCRMWDVYAATARYLSTDFVVCDSKPNKDEFRVLKNATFMLELDGSTTIRKVFVKPDGFIRFPFEMVDFEHLETTNNKYLIDAAGYVTNVGRTVQQGSKTLDFHLANSSAGYPVGVPWGVVDRKKNQPCWGVCDCSDVLDSEAIQQ</sequence>